<organism evidence="4 5">
    <name type="scientific">Nocardioides anomalus</name>
    <dbReference type="NCBI Taxonomy" id="2712223"/>
    <lineage>
        <taxon>Bacteria</taxon>
        <taxon>Bacillati</taxon>
        <taxon>Actinomycetota</taxon>
        <taxon>Actinomycetes</taxon>
        <taxon>Propionibacteriales</taxon>
        <taxon>Nocardioidaceae</taxon>
        <taxon>Nocardioides</taxon>
    </lineage>
</organism>
<keyword evidence="5" id="KW-1185">Reference proteome</keyword>
<feature type="chain" id="PRO_5039409284" evidence="2">
    <location>
        <begin position="27"/>
        <end position="427"/>
    </location>
</feature>
<dbReference type="InterPro" id="IPR009045">
    <property type="entry name" value="Zn_M74/Hedgehog-like"/>
</dbReference>
<evidence type="ECO:0000313" key="4">
    <source>
        <dbReference type="EMBL" id="QIG46208.1"/>
    </source>
</evidence>
<gene>
    <name evidence="4" type="ORF">G5V58_23295</name>
</gene>
<proteinExistence type="predicted"/>
<sequence>MTAAYPGGTRGGLVAKRALLTTVAVAALVLPAACSSDPGSSAGPTASTTGAAAPGSSADPAVAEDHAVPAPGPRGPGLLAPADILVVLPDSADADLLEQVEGVRGVTSVTTLALSEAVIENQAVRIAALDPADYRSFVPGSDSPDYQNAWARVAGGELALKPRLKDKFPPDAQGYLRLGGADDAPAVHIGAYVDQQPLVDAVVNQTWVKTLGMKPDNAMLIRTGGAAPQAVIERLTPLLGADAAITPVDKASRIGLDPGAQQVAVVTGTVADAVGVFRYTVLAGGRIAPDQGWVADHITTETVPILGQVTCNRLIFPQLKAALQEVIDRGLADKIHPGEYAGCYYPRFIAGTNTLSNHAFGLALDMNVPGNQRGTVGEMDRGVVDTFKKWGFAWGGDWNFTDPMHFEMAELVTPGGGGSPDVNARED</sequence>
<dbReference type="KEGG" id="nano:G5V58_23295"/>
<dbReference type="SUPFAM" id="SSF55166">
    <property type="entry name" value="Hedgehog/DD-peptidase"/>
    <property type="match status" value="1"/>
</dbReference>
<reference evidence="4 5" key="1">
    <citation type="submission" date="2020-02" db="EMBL/GenBank/DDBJ databases">
        <title>Full genome sequence of Nocardioides sp. R-3366.</title>
        <authorList>
            <person name="Im W.-T."/>
        </authorList>
    </citation>
    <scope>NUCLEOTIDE SEQUENCE [LARGE SCALE GENOMIC DNA]</scope>
    <source>
        <strain evidence="4 5">R-3366</strain>
    </source>
</reference>
<evidence type="ECO:0000313" key="5">
    <source>
        <dbReference type="Proteomes" id="UP000502996"/>
    </source>
</evidence>
<protein>
    <submittedName>
        <fullName evidence="4">M15 family metallopeptidase</fullName>
    </submittedName>
</protein>
<feature type="compositionally biased region" description="Low complexity" evidence="1">
    <location>
        <begin position="36"/>
        <end position="61"/>
    </location>
</feature>
<accession>A0A6G6WLJ3</accession>
<dbReference type="Gene3D" id="3.30.1380.10">
    <property type="match status" value="1"/>
</dbReference>
<evidence type="ECO:0000256" key="2">
    <source>
        <dbReference type="SAM" id="SignalP"/>
    </source>
</evidence>
<dbReference type="InterPro" id="IPR039561">
    <property type="entry name" value="Peptidase_M15C"/>
</dbReference>
<name>A0A6G6WLJ3_9ACTN</name>
<dbReference type="Proteomes" id="UP000502996">
    <property type="component" value="Chromosome"/>
</dbReference>
<evidence type="ECO:0000256" key="1">
    <source>
        <dbReference type="SAM" id="MobiDB-lite"/>
    </source>
</evidence>
<dbReference type="GO" id="GO:0008233">
    <property type="term" value="F:peptidase activity"/>
    <property type="evidence" value="ECO:0007669"/>
    <property type="project" value="InterPro"/>
</dbReference>
<feature type="region of interest" description="Disordered" evidence="1">
    <location>
        <begin position="36"/>
        <end position="74"/>
    </location>
</feature>
<dbReference type="AlphaFoldDB" id="A0A6G6WLJ3"/>
<feature type="signal peptide" evidence="2">
    <location>
        <begin position="1"/>
        <end position="26"/>
    </location>
</feature>
<feature type="domain" description="Peptidase M15C" evidence="3">
    <location>
        <begin position="351"/>
        <end position="408"/>
    </location>
</feature>
<dbReference type="EMBL" id="CP049257">
    <property type="protein sequence ID" value="QIG46208.1"/>
    <property type="molecule type" value="Genomic_DNA"/>
</dbReference>
<evidence type="ECO:0000259" key="3">
    <source>
        <dbReference type="Pfam" id="PF13539"/>
    </source>
</evidence>
<keyword evidence="2" id="KW-0732">Signal</keyword>
<dbReference type="Pfam" id="PF13539">
    <property type="entry name" value="Peptidase_M15_4"/>
    <property type="match status" value="1"/>
</dbReference>